<name>A0ABU4HWW2_9ACTN</name>
<evidence type="ECO:0000256" key="1">
    <source>
        <dbReference type="SAM" id="MobiDB-lite"/>
    </source>
</evidence>
<dbReference type="Pfam" id="PF09234">
    <property type="entry name" value="DUF1963"/>
    <property type="match status" value="1"/>
</dbReference>
<protein>
    <submittedName>
        <fullName evidence="2">DUF1963 domain-containing protein</fullName>
    </submittedName>
</protein>
<dbReference type="EMBL" id="JAWSTH010000099">
    <property type="protein sequence ID" value="MDW5597720.1"/>
    <property type="molecule type" value="Genomic_DNA"/>
</dbReference>
<proteinExistence type="predicted"/>
<feature type="region of interest" description="Disordered" evidence="1">
    <location>
        <begin position="33"/>
        <end position="72"/>
    </location>
</feature>
<dbReference type="InterPro" id="IPR015315">
    <property type="entry name" value="DUF1963"/>
</dbReference>
<organism evidence="2 3">
    <name type="scientific">Conexibacter stalactiti</name>
    <dbReference type="NCBI Taxonomy" id="1940611"/>
    <lineage>
        <taxon>Bacteria</taxon>
        <taxon>Bacillati</taxon>
        <taxon>Actinomycetota</taxon>
        <taxon>Thermoleophilia</taxon>
        <taxon>Solirubrobacterales</taxon>
        <taxon>Conexibacteraceae</taxon>
        <taxon>Conexibacter</taxon>
    </lineage>
</organism>
<dbReference type="SUPFAM" id="SSF103032">
    <property type="entry name" value="Hypothetical protein YwqG"/>
    <property type="match status" value="1"/>
</dbReference>
<keyword evidence="3" id="KW-1185">Reference proteome</keyword>
<gene>
    <name evidence="2" type="ORF">R7226_25435</name>
</gene>
<evidence type="ECO:0000313" key="3">
    <source>
        <dbReference type="Proteomes" id="UP001284601"/>
    </source>
</evidence>
<reference evidence="3" key="1">
    <citation type="submission" date="2023-07" db="EMBL/GenBank/DDBJ databases">
        <title>Conexibacter stalactiti sp. nov., isolated from stalactites in a lava cave and emended description of the genus Conexibacter.</title>
        <authorList>
            <person name="Lee S.D."/>
        </authorList>
    </citation>
    <scope>NUCLEOTIDE SEQUENCE [LARGE SCALE GENOMIC DNA]</scope>
    <source>
        <strain evidence="3">KCTC 39840</strain>
    </source>
</reference>
<dbReference type="Gene3D" id="2.30.320.10">
    <property type="entry name" value="YwqG-like"/>
    <property type="match status" value="1"/>
</dbReference>
<evidence type="ECO:0000313" key="2">
    <source>
        <dbReference type="EMBL" id="MDW5597720.1"/>
    </source>
</evidence>
<sequence length="366" mass="39742">MDRRGFFKSMLGKGLSHGARQVDAVVIPFERAAKAARDAMPAEPEQQAPRPVADEPPADVAPTPQPLPATGVATPVADEDLMRLAADVGLIRHVEAVVALSRRSVRLVPGDGPPPDGSRTRLGGAPDLPFGGVWPNWEGRPLAFIGQLDLAEASALGLEQGALPDRGVLLIFSALERTPSGSSPQDGESTRVLYVEPERLPRDPGARIGISQPHSATALELSSELTLPRVWSAPVQLLGLDAEEQELWEQVRRELAELQGVEPWDAGEPLRSRHHLLGFADESRADMQVACELAARGIDVGYGAPWSHPEAKRVEEVSRRWRLLLQLTVDSEAGWSFGRGRERLFVWGPEDDLSTAAFEQVRAIAR</sequence>
<dbReference type="InterPro" id="IPR035948">
    <property type="entry name" value="YwqG-like_sf"/>
</dbReference>
<accession>A0ABU4HWW2</accession>
<dbReference type="RefSeq" id="WP_318600185.1">
    <property type="nucleotide sequence ID" value="NZ_JAWSTH010000099.1"/>
</dbReference>
<comment type="caution">
    <text evidence="2">The sequence shown here is derived from an EMBL/GenBank/DDBJ whole genome shotgun (WGS) entry which is preliminary data.</text>
</comment>
<dbReference type="Proteomes" id="UP001284601">
    <property type="component" value="Unassembled WGS sequence"/>
</dbReference>